<keyword evidence="7" id="KW-1185">Reference proteome</keyword>
<feature type="domain" description="Glycosyl transferase family 25" evidence="5">
    <location>
        <begin position="71"/>
        <end position="276"/>
    </location>
</feature>
<dbReference type="GO" id="GO:0016740">
    <property type="term" value="F:transferase activity"/>
    <property type="evidence" value="ECO:0007669"/>
    <property type="project" value="UniProtKB-KW"/>
</dbReference>
<keyword evidence="4" id="KW-1133">Transmembrane helix</keyword>
<keyword evidence="4" id="KW-0472">Membrane</keyword>
<evidence type="ECO:0000313" key="6">
    <source>
        <dbReference type="EMBL" id="KAA8915481.1"/>
    </source>
</evidence>
<feature type="transmembrane region" description="Helical" evidence="4">
    <location>
        <begin position="12"/>
        <end position="29"/>
    </location>
</feature>
<dbReference type="PANTHER" id="PTHR10730">
    <property type="entry name" value="PROCOLLAGEN-LYSINE,2-OXOGLUTARATE 5-DIOXYGENASE/GLYCOSYLTRANSFERASE 25 FAMILY MEMBER"/>
    <property type="match status" value="1"/>
</dbReference>
<accession>A0A642V6Y9</accession>
<evidence type="ECO:0000256" key="1">
    <source>
        <dbReference type="ARBA" id="ARBA00006721"/>
    </source>
</evidence>
<comment type="caution">
    <text evidence="6">The sequence shown here is derived from an EMBL/GenBank/DDBJ whole genome shotgun (WGS) entry which is preliminary data.</text>
</comment>
<protein>
    <recommendedName>
        <fullName evidence="5">Glycosyl transferase family 25 domain-containing protein</fullName>
    </recommendedName>
</protein>
<sequence length="368" mass="42071">MASNFKLHLKVFFRLVFFVALVQLVFLFLRHRDTKGWRVGHLNNGEFRLQTGDTYSSAENATLGFQSIQYINLAGMYDKEDAIIMQSVASGIEMARFDAVGTENLQPNGKGLPPRSSDYKLLDGERACFRSHMAVWQKMVKENIQTMLIVEDDAMWDVNIKRIHKRIARGIHELNKKLDTNYSANPNDPYSSQSWDILLFGSCFDRENMKEKSVIIHDPDAPVGQEYFGTPLEDQRVVRRLPFMACTTAYALTLQGAKRLLLLSAIDMNLPIDIVMGEAISDKKLVAMSVYPPTMPQWRYVEGIGADNLGSAIQDAENVKEDNTEEIWDTIKKNMNVWDLKKTFRHARPRSPAIEAFRNSAYPEYFNL</sequence>
<dbReference type="CDD" id="cd06532">
    <property type="entry name" value="Glyco_transf_25"/>
    <property type="match status" value="1"/>
</dbReference>
<dbReference type="Proteomes" id="UP000761534">
    <property type="component" value="Unassembled WGS sequence"/>
</dbReference>
<dbReference type="AlphaFoldDB" id="A0A642V6Y9"/>
<dbReference type="VEuPathDB" id="FungiDB:TRICI_002402"/>
<dbReference type="InterPro" id="IPR050757">
    <property type="entry name" value="Collagen_mod_GT25"/>
</dbReference>
<dbReference type="EMBL" id="SWFS01000163">
    <property type="protein sequence ID" value="KAA8915481.1"/>
    <property type="molecule type" value="Genomic_DNA"/>
</dbReference>
<evidence type="ECO:0000259" key="5">
    <source>
        <dbReference type="Pfam" id="PF01755"/>
    </source>
</evidence>
<dbReference type="InterPro" id="IPR002654">
    <property type="entry name" value="Glyco_trans_25"/>
</dbReference>
<reference evidence="6" key="1">
    <citation type="journal article" date="2019" name="G3 (Bethesda)">
        <title>Genome Assemblies of Two Rare Opportunistic Yeast Pathogens: Diutina rugosa (syn. Candida rugosa) and Trichomonascus ciferrii (syn. Candida ciferrii).</title>
        <authorList>
            <person name="Mixao V."/>
            <person name="Saus E."/>
            <person name="Hansen A.P."/>
            <person name="Lass-Florl C."/>
            <person name="Gabaldon T."/>
        </authorList>
    </citation>
    <scope>NUCLEOTIDE SEQUENCE</scope>
    <source>
        <strain evidence="6">CBS 4856</strain>
    </source>
</reference>
<dbReference type="PANTHER" id="PTHR10730:SF53">
    <property type="entry name" value="GLYCOSYLTRANSFERASE 25 FAMILY MEMBER"/>
    <property type="match status" value="1"/>
</dbReference>
<keyword evidence="4" id="KW-0812">Transmembrane</keyword>
<evidence type="ECO:0000256" key="4">
    <source>
        <dbReference type="SAM" id="Phobius"/>
    </source>
</evidence>
<gene>
    <name evidence="6" type="ORF">TRICI_002402</name>
</gene>
<keyword evidence="3" id="KW-0808">Transferase</keyword>
<evidence type="ECO:0000256" key="3">
    <source>
        <dbReference type="ARBA" id="ARBA00022679"/>
    </source>
</evidence>
<proteinExistence type="inferred from homology"/>
<dbReference type="Pfam" id="PF01755">
    <property type="entry name" value="Glyco_transf_25"/>
    <property type="match status" value="1"/>
</dbReference>
<evidence type="ECO:0000256" key="2">
    <source>
        <dbReference type="ARBA" id="ARBA00022676"/>
    </source>
</evidence>
<keyword evidence="2" id="KW-0328">Glycosyltransferase</keyword>
<organism evidence="6 7">
    <name type="scientific">Trichomonascus ciferrii</name>
    <dbReference type="NCBI Taxonomy" id="44093"/>
    <lineage>
        <taxon>Eukaryota</taxon>
        <taxon>Fungi</taxon>
        <taxon>Dikarya</taxon>
        <taxon>Ascomycota</taxon>
        <taxon>Saccharomycotina</taxon>
        <taxon>Dipodascomycetes</taxon>
        <taxon>Dipodascales</taxon>
        <taxon>Trichomonascaceae</taxon>
        <taxon>Trichomonascus</taxon>
        <taxon>Trichomonascus ciferrii complex</taxon>
    </lineage>
</organism>
<dbReference type="OrthoDB" id="4095050at2759"/>
<evidence type="ECO:0000313" key="7">
    <source>
        <dbReference type="Proteomes" id="UP000761534"/>
    </source>
</evidence>
<comment type="similarity">
    <text evidence="1">Belongs to the glycosyltransferase 25 family.</text>
</comment>
<name>A0A642V6Y9_9ASCO</name>